<organism evidence="8 9">
    <name type="scientific">Halarcobacter anaerophilus</name>
    <dbReference type="NCBI Taxonomy" id="877500"/>
    <lineage>
        <taxon>Bacteria</taxon>
        <taxon>Pseudomonadati</taxon>
        <taxon>Campylobacterota</taxon>
        <taxon>Epsilonproteobacteria</taxon>
        <taxon>Campylobacterales</taxon>
        <taxon>Arcobacteraceae</taxon>
        <taxon>Halarcobacter</taxon>
    </lineage>
</organism>
<evidence type="ECO:0000313" key="8">
    <source>
        <dbReference type="EMBL" id="RXJ64607.1"/>
    </source>
</evidence>
<comment type="caution">
    <text evidence="7">Lacks conserved residue(s) required for the propagation of feature annotation.</text>
</comment>
<evidence type="ECO:0000256" key="7">
    <source>
        <dbReference type="RuleBase" id="RU362048"/>
    </source>
</evidence>
<dbReference type="InterPro" id="IPR002771">
    <property type="entry name" value="Multi_antbiot-R_MarC"/>
</dbReference>
<keyword evidence="5 7" id="KW-1133">Transmembrane helix</keyword>
<feature type="transmembrane region" description="Helical" evidence="7">
    <location>
        <begin position="12"/>
        <end position="35"/>
    </location>
</feature>
<accession>A0A4Q0Y3A8</accession>
<keyword evidence="4 7" id="KW-0812">Transmembrane</keyword>
<dbReference type="GO" id="GO:0005886">
    <property type="term" value="C:plasma membrane"/>
    <property type="evidence" value="ECO:0007669"/>
    <property type="project" value="UniProtKB-SubCell"/>
</dbReference>
<dbReference type="OrthoDB" id="21094at2"/>
<dbReference type="EMBL" id="PDKO01000001">
    <property type="protein sequence ID" value="RXJ64607.1"/>
    <property type="molecule type" value="Genomic_DNA"/>
</dbReference>
<dbReference type="Proteomes" id="UP000290191">
    <property type="component" value="Unassembled WGS sequence"/>
</dbReference>
<evidence type="ECO:0000256" key="2">
    <source>
        <dbReference type="ARBA" id="ARBA00009784"/>
    </source>
</evidence>
<evidence type="ECO:0000256" key="3">
    <source>
        <dbReference type="ARBA" id="ARBA00022475"/>
    </source>
</evidence>
<proteinExistence type="inferred from homology"/>
<evidence type="ECO:0000256" key="4">
    <source>
        <dbReference type="ARBA" id="ARBA00022692"/>
    </source>
</evidence>
<gene>
    <name evidence="8" type="ORF">CRV06_01220</name>
</gene>
<evidence type="ECO:0000256" key="6">
    <source>
        <dbReference type="ARBA" id="ARBA00023136"/>
    </source>
</evidence>
<comment type="similarity">
    <text evidence="2 7">Belongs to the UPF0056 (MarC) family.</text>
</comment>
<keyword evidence="3" id="KW-1003">Cell membrane</keyword>
<keyword evidence="6 7" id="KW-0472">Membrane</keyword>
<comment type="subcellular location">
    <subcellularLocation>
        <location evidence="1 7">Cell membrane</location>
        <topology evidence="1 7">Multi-pass membrane protein</topology>
    </subcellularLocation>
</comment>
<protein>
    <recommendedName>
        <fullName evidence="7">UPF0056 membrane protein</fullName>
    </recommendedName>
</protein>
<dbReference type="AlphaFoldDB" id="A0A4Q0Y3A8"/>
<comment type="caution">
    <text evidence="8">The sequence shown here is derived from an EMBL/GenBank/DDBJ whole genome shotgun (WGS) entry which is preliminary data.</text>
</comment>
<keyword evidence="9" id="KW-1185">Reference proteome</keyword>
<reference evidence="8 9" key="1">
    <citation type="submission" date="2017-10" db="EMBL/GenBank/DDBJ databases">
        <title>Genomics of the genus Arcobacter.</title>
        <authorList>
            <person name="Perez-Cataluna A."/>
            <person name="Figueras M.J."/>
        </authorList>
    </citation>
    <scope>NUCLEOTIDE SEQUENCE [LARGE SCALE GENOMIC DNA]</scope>
    <source>
        <strain evidence="8 9">DSM 24636</strain>
    </source>
</reference>
<dbReference type="Pfam" id="PF01914">
    <property type="entry name" value="MarC"/>
    <property type="match status" value="1"/>
</dbReference>
<evidence type="ECO:0000313" key="9">
    <source>
        <dbReference type="Proteomes" id="UP000290191"/>
    </source>
</evidence>
<evidence type="ECO:0000256" key="5">
    <source>
        <dbReference type="ARBA" id="ARBA00022989"/>
    </source>
</evidence>
<evidence type="ECO:0000256" key="1">
    <source>
        <dbReference type="ARBA" id="ARBA00004651"/>
    </source>
</evidence>
<name>A0A4Q0Y3A8_9BACT</name>
<sequence length="72" mass="8381">MNDRFYNWNNHNFFWVFLPLTFLCFIFGSKILGILGKNGLNIVTRLMGLILRVIGVQRLIEGASDIYTMLIK</sequence>